<keyword evidence="2" id="KW-1133">Transmembrane helix</keyword>
<protein>
    <submittedName>
        <fullName evidence="4">Transglycosylase SLT domain-containing protein</fullName>
    </submittedName>
</protein>
<reference evidence="4" key="1">
    <citation type="submission" date="2021-05" db="EMBL/GenBank/DDBJ databases">
        <title>Energy efficiency and biological interactions define the core microbiome of deep oligotrophic groundwater.</title>
        <authorList>
            <person name="Mehrshad M."/>
            <person name="Lopez-Fernandez M."/>
            <person name="Bell E."/>
            <person name="Bernier-Latmani R."/>
            <person name="Bertilsson S."/>
            <person name="Dopson M."/>
        </authorList>
    </citation>
    <scope>NUCLEOTIDE SEQUENCE</scope>
    <source>
        <strain evidence="4">Modern_marine.mb.64</strain>
    </source>
</reference>
<dbReference type="InterPro" id="IPR018392">
    <property type="entry name" value="LysM"/>
</dbReference>
<evidence type="ECO:0000259" key="3">
    <source>
        <dbReference type="PROSITE" id="PS51782"/>
    </source>
</evidence>
<dbReference type="InterPro" id="IPR036779">
    <property type="entry name" value="LysM_dom_sf"/>
</dbReference>
<dbReference type="Proteomes" id="UP000777784">
    <property type="component" value="Unassembled WGS sequence"/>
</dbReference>
<dbReference type="SUPFAM" id="SSF54106">
    <property type="entry name" value="LysM domain"/>
    <property type="match status" value="1"/>
</dbReference>
<dbReference type="SUPFAM" id="SSF53955">
    <property type="entry name" value="Lysozyme-like"/>
    <property type="match status" value="1"/>
</dbReference>
<feature type="domain" description="LysM" evidence="3">
    <location>
        <begin position="420"/>
        <end position="463"/>
    </location>
</feature>
<keyword evidence="2" id="KW-0472">Membrane</keyword>
<dbReference type="PROSITE" id="PS51782">
    <property type="entry name" value="LYSM"/>
    <property type="match status" value="1"/>
</dbReference>
<dbReference type="InterPro" id="IPR000189">
    <property type="entry name" value="Transglyc_AS"/>
</dbReference>
<dbReference type="SMART" id="SM00257">
    <property type="entry name" value="LysM"/>
    <property type="match status" value="1"/>
</dbReference>
<dbReference type="Gene3D" id="3.10.350.10">
    <property type="entry name" value="LysM domain"/>
    <property type="match status" value="1"/>
</dbReference>
<dbReference type="Pfam" id="PF01476">
    <property type="entry name" value="LysM"/>
    <property type="match status" value="1"/>
</dbReference>
<dbReference type="AlphaFoldDB" id="A0A948S3K4"/>
<comment type="similarity">
    <text evidence="1">Belongs to the transglycosylase Slt family.</text>
</comment>
<keyword evidence="2" id="KW-0812">Transmembrane</keyword>
<dbReference type="CDD" id="cd16894">
    <property type="entry name" value="MltD-like"/>
    <property type="match status" value="1"/>
</dbReference>
<organism evidence="4 5">
    <name type="scientific">Eiseniibacteriota bacterium</name>
    <dbReference type="NCBI Taxonomy" id="2212470"/>
    <lineage>
        <taxon>Bacteria</taxon>
        <taxon>Candidatus Eiseniibacteriota</taxon>
    </lineage>
</organism>
<accession>A0A948S3K4</accession>
<dbReference type="PANTHER" id="PTHR33734:SF22">
    <property type="entry name" value="MEMBRANE-BOUND LYTIC MUREIN TRANSGLYCOSYLASE D"/>
    <property type="match status" value="1"/>
</dbReference>
<dbReference type="PANTHER" id="PTHR33734">
    <property type="entry name" value="LYSM DOMAIN-CONTAINING GPI-ANCHORED PROTEIN 2"/>
    <property type="match status" value="1"/>
</dbReference>
<dbReference type="InterPro" id="IPR008258">
    <property type="entry name" value="Transglycosylase_SLT_dom_1"/>
</dbReference>
<comment type="caution">
    <text evidence="4">The sequence shown here is derived from an EMBL/GenBank/DDBJ whole genome shotgun (WGS) entry which is preliminary data.</text>
</comment>
<name>A0A948S3K4_UNCEI</name>
<dbReference type="GO" id="GO:0016020">
    <property type="term" value="C:membrane"/>
    <property type="evidence" value="ECO:0007669"/>
    <property type="project" value="InterPro"/>
</dbReference>
<dbReference type="PROSITE" id="PS00922">
    <property type="entry name" value="TRANSGLYCOSYLASE"/>
    <property type="match status" value="1"/>
</dbReference>
<feature type="transmembrane region" description="Helical" evidence="2">
    <location>
        <begin position="21"/>
        <end position="39"/>
    </location>
</feature>
<dbReference type="EMBL" id="JAHJDP010000116">
    <property type="protein sequence ID" value="MBU2693169.1"/>
    <property type="molecule type" value="Genomic_DNA"/>
</dbReference>
<dbReference type="InterPro" id="IPR023346">
    <property type="entry name" value="Lysozyme-like_dom_sf"/>
</dbReference>
<evidence type="ECO:0000256" key="2">
    <source>
        <dbReference type="SAM" id="Phobius"/>
    </source>
</evidence>
<dbReference type="Gene3D" id="1.10.530.10">
    <property type="match status" value="1"/>
</dbReference>
<dbReference type="CDD" id="cd00118">
    <property type="entry name" value="LysM"/>
    <property type="match status" value="1"/>
</dbReference>
<evidence type="ECO:0000256" key="1">
    <source>
        <dbReference type="ARBA" id="ARBA00007734"/>
    </source>
</evidence>
<evidence type="ECO:0000313" key="4">
    <source>
        <dbReference type="EMBL" id="MBU2693169.1"/>
    </source>
</evidence>
<dbReference type="GO" id="GO:0000270">
    <property type="term" value="P:peptidoglycan metabolic process"/>
    <property type="evidence" value="ECO:0007669"/>
    <property type="project" value="InterPro"/>
</dbReference>
<evidence type="ECO:0000313" key="5">
    <source>
        <dbReference type="Proteomes" id="UP000777784"/>
    </source>
</evidence>
<dbReference type="Pfam" id="PF01464">
    <property type="entry name" value="SLT"/>
    <property type="match status" value="1"/>
</dbReference>
<dbReference type="GO" id="GO:0008933">
    <property type="term" value="F:peptidoglycan lytic transglycosylase activity"/>
    <property type="evidence" value="ECO:0007669"/>
    <property type="project" value="InterPro"/>
</dbReference>
<gene>
    <name evidence="4" type="ORF">KJ970_19815</name>
</gene>
<proteinExistence type="inferred from homology"/>
<sequence>MNRGKSRASLIRAFGLPGDGLHAAMGTLVSLFALAIFSITTPAIGAYHNWNLVIDSQTLPYPDGFLPDVEFWKSVFAHYSTQQTLIHDSDDLGIIYEVLDTSRTPSETERTRLVRTRIRHYQHILKSLASKPSPQWTREERRVARLFDGLEPTRFQQAIYSVRAQRGMWENFREGLIRAGCWQQVMVEIFRQYGVPEQIAALPHVESSFNPEAHSHAGAVGIWQFTGTTGQRYLRIGYDIDERKDVLIATHAAARHLKDNYDTLGSWPLAIIAYNHGAGGMSRAIEQLGTRDVETIIRHYKGRSFQFASRNFYIEFLAALEIAVNPELYFGPLPYRQPIKQTSFILPQYVNSRALGRALKVSPSELAVLNPGLGPSFWGGRRAIPKGYAVKIPAGSVPDLWEAFAEIPQNARWDQPPRPPTYQVKNGDTLSSISNRFKISLSDLKSANGLRSDRIYVGQTLYLPDDASPRR</sequence>